<evidence type="ECO:0000256" key="1">
    <source>
        <dbReference type="SAM" id="Phobius"/>
    </source>
</evidence>
<organism evidence="2 3">
    <name type="scientific">Brevibacillus halotolerans</name>
    <dbReference type="NCBI Taxonomy" id="1507437"/>
    <lineage>
        <taxon>Bacteria</taxon>
        <taxon>Bacillati</taxon>
        <taxon>Bacillota</taxon>
        <taxon>Bacilli</taxon>
        <taxon>Bacillales</taxon>
        <taxon>Paenibacillaceae</taxon>
        <taxon>Brevibacillus</taxon>
    </lineage>
</organism>
<dbReference type="Proteomes" id="UP001067708">
    <property type="component" value="Unassembled WGS sequence"/>
</dbReference>
<gene>
    <name evidence="2" type="ORF">O0535_02920</name>
</gene>
<proteinExistence type="predicted"/>
<keyword evidence="3" id="KW-1185">Reference proteome</keyword>
<dbReference type="EMBL" id="JAPTNG010000002">
    <property type="protein sequence ID" value="MCZ0829746.1"/>
    <property type="molecule type" value="Genomic_DNA"/>
</dbReference>
<evidence type="ECO:0000313" key="3">
    <source>
        <dbReference type="Proteomes" id="UP001067708"/>
    </source>
</evidence>
<keyword evidence="1" id="KW-0472">Membrane</keyword>
<protein>
    <submittedName>
        <fullName evidence="2">Uncharacterized protein</fullName>
    </submittedName>
</protein>
<keyword evidence="1" id="KW-0812">Transmembrane</keyword>
<evidence type="ECO:0000313" key="2">
    <source>
        <dbReference type="EMBL" id="MCZ0829746.1"/>
    </source>
</evidence>
<dbReference type="PROSITE" id="PS51257">
    <property type="entry name" value="PROKAR_LIPOPROTEIN"/>
    <property type="match status" value="1"/>
</dbReference>
<reference evidence="2" key="1">
    <citation type="submission" date="2022-09" db="EMBL/GenBank/DDBJ databases">
        <title>Genome analysis and characterization of larvicidal activity of Brevibacillus strains.</title>
        <authorList>
            <person name="Patrusheva E.V."/>
            <person name="Izotova A.O."/>
            <person name="Toshchakov S.V."/>
            <person name="Sineoky S.P."/>
        </authorList>
    </citation>
    <scope>NUCLEOTIDE SEQUENCE</scope>
    <source>
        <strain evidence="2">VKPM_B-13244</strain>
    </source>
</reference>
<sequence>MWRKQPSQAVRHTLLQEGMTVLADFMIWLFAAYGCSALLLKMFYIWMESGRATSIMEPLTLTHYQLLLHNSEHRVEEAVRTLMFQSGLYGHPISISFVDEGSSDDTPRMTEILYRVHPDTIREQQAGREPVVVIDLRTVGKEAS</sequence>
<accession>A0ABT4HT69</accession>
<keyword evidence="1" id="KW-1133">Transmembrane helix</keyword>
<feature type="transmembrane region" description="Helical" evidence="1">
    <location>
        <begin position="25"/>
        <end position="46"/>
    </location>
</feature>
<comment type="caution">
    <text evidence="2">The sequence shown here is derived from an EMBL/GenBank/DDBJ whole genome shotgun (WGS) entry which is preliminary data.</text>
</comment>
<name>A0ABT4HT69_9BACL</name>